<dbReference type="InterPro" id="IPR001444">
    <property type="entry name" value="Flag_bb_rod_N"/>
</dbReference>
<evidence type="ECO:0000256" key="3">
    <source>
        <dbReference type="ARBA" id="ARBA00014376"/>
    </source>
</evidence>
<evidence type="ECO:0000256" key="4">
    <source>
        <dbReference type="ARBA" id="ARBA00023143"/>
    </source>
</evidence>
<comment type="subcellular location">
    <subcellularLocation>
        <location evidence="1 6">Bacterial flagellum basal body</location>
    </subcellularLocation>
</comment>
<comment type="similarity">
    <text evidence="2 6">Belongs to the flagella basal body rod proteins family.</text>
</comment>
<comment type="function">
    <text evidence="5 6">Structural component of flagellum, the bacterial motility apparatus. Part of the rod structure of flagellar basal body.</text>
</comment>
<keyword evidence="8" id="KW-0969">Cilium</keyword>
<dbReference type="InterPro" id="IPR006300">
    <property type="entry name" value="FlgB"/>
</dbReference>
<evidence type="ECO:0000313" key="8">
    <source>
        <dbReference type="EMBL" id="MFL0251638.1"/>
    </source>
</evidence>
<evidence type="ECO:0000256" key="1">
    <source>
        <dbReference type="ARBA" id="ARBA00004117"/>
    </source>
</evidence>
<dbReference type="PIRSF" id="PIRSF002889">
    <property type="entry name" value="Rod_FlgB"/>
    <property type="match status" value="1"/>
</dbReference>
<keyword evidence="8" id="KW-0966">Cell projection</keyword>
<evidence type="ECO:0000259" key="7">
    <source>
        <dbReference type="Pfam" id="PF00460"/>
    </source>
</evidence>
<evidence type="ECO:0000256" key="5">
    <source>
        <dbReference type="ARBA" id="ARBA00024934"/>
    </source>
</evidence>
<gene>
    <name evidence="8" type="primary">flgB</name>
    <name evidence="8" type="ORF">ACJDT4_14540</name>
</gene>
<keyword evidence="8" id="KW-0282">Flagellum</keyword>
<dbReference type="RefSeq" id="WP_406788289.1">
    <property type="nucleotide sequence ID" value="NZ_JBJIAA010000011.1"/>
</dbReference>
<keyword evidence="9" id="KW-1185">Reference proteome</keyword>
<comment type="subunit">
    <text evidence="6">The basal body constitutes a major portion of the flagellar organelle and consists of a number of rings mounted on a central rod.</text>
</comment>
<dbReference type="Pfam" id="PF00460">
    <property type="entry name" value="Flg_bb_rod"/>
    <property type="match status" value="1"/>
</dbReference>
<dbReference type="NCBIfam" id="NF009266">
    <property type="entry name" value="PRK12623.1"/>
    <property type="match status" value="1"/>
</dbReference>
<evidence type="ECO:0000256" key="2">
    <source>
        <dbReference type="ARBA" id="ARBA00009677"/>
    </source>
</evidence>
<keyword evidence="4 6" id="KW-0975">Bacterial flagellum</keyword>
<dbReference type="PROSITE" id="PS00588">
    <property type="entry name" value="FLAGELLA_BB_ROD"/>
    <property type="match status" value="1"/>
</dbReference>
<proteinExistence type="inferred from homology"/>
<name>A0ABW8TGQ8_9CLOT</name>
<organism evidence="8 9">
    <name type="scientific">Clostridium neuense</name>
    <dbReference type="NCBI Taxonomy" id="1728934"/>
    <lineage>
        <taxon>Bacteria</taxon>
        <taxon>Bacillati</taxon>
        <taxon>Bacillota</taxon>
        <taxon>Clostridia</taxon>
        <taxon>Eubacteriales</taxon>
        <taxon>Clostridiaceae</taxon>
        <taxon>Clostridium</taxon>
    </lineage>
</organism>
<dbReference type="PANTHER" id="PTHR30435">
    <property type="entry name" value="FLAGELLAR PROTEIN"/>
    <property type="match status" value="1"/>
</dbReference>
<evidence type="ECO:0000256" key="6">
    <source>
        <dbReference type="PIRNR" id="PIRNR002889"/>
    </source>
</evidence>
<dbReference type="EMBL" id="JBJIAA010000011">
    <property type="protein sequence ID" value="MFL0251638.1"/>
    <property type="molecule type" value="Genomic_DNA"/>
</dbReference>
<accession>A0ABW8TGQ8</accession>
<feature type="domain" description="Flagellar basal body rod protein N-terminal" evidence="7">
    <location>
        <begin position="19"/>
        <end position="43"/>
    </location>
</feature>
<reference evidence="8 9" key="1">
    <citation type="submission" date="2024-11" db="EMBL/GenBank/DDBJ databases">
        <authorList>
            <person name="Heng Y.C."/>
            <person name="Lim A.C.H."/>
            <person name="Lee J.K.Y."/>
            <person name="Kittelmann S."/>
        </authorList>
    </citation>
    <scope>NUCLEOTIDE SEQUENCE [LARGE SCALE GENOMIC DNA]</scope>
    <source>
        <strain evidence="8 9">WILCCON 0114</strain>
    </source>
</reference>
<sequence length="133" mass="14955">MDVNSMSQSQLTYELLKKGLDASSERQNVISNNISNLNTAGYKRSYVTFEDNLKEAGDNLEMVRTDPRHINDGAEYGDIQVKTDNSSSMNEDGNNVDIDTEMTNEAKNTLKYYALTSEISRRINMTNSVINSK</sequence>
<dbReference type="PANTHER" id="PTHR30435:SF12">
    <property type="entry name" value="FLAGELLAR BASAL BODY ROD PROTEIN FLGB"/>
    <property type="match status" value="1"/>
</dbReference>
<dbReference type="NCBIfam" id="TIGR01396">
    <property type="entry name" value="FlgB"/>
    <property type="match status" value="1"/>
</dbReference>
<protein>
    <recommendedName>
        <fullName evidence="3 6">Flagellar basal body rod protein FlgB</fullName>
    </recommendedName>
</protein>
<dbReference type="Proteomes" id="UP001623592">
    <property type="component" value="Unassembled WGS sequence"/>
</dbReference>
<comment type="caution">
    <text evidence="8">The sequence shown here is derived from an EMBL/GenBank/DDBJ whole genome shotgun (WGS) entry which is preliminary data.</text>
</comment>
<evidence type="ECO:0000313" key="9">
    <source>
        <dbReference type="Proteomes" id="UP001623592"/>
    </source>
</evidence>
<dbReference type="InterPro" id="IPR019776">
    <property type="entry name" value="Flagellar_basal_body_rod_CS"/>
</dbReference>